<keyword evidence="2" id="KW-1185">Reference proteome</keyword>
<protein>
    <submittedName>
        <fullName evidence="1">Uncharacterized protein</fullName>
    </submittedName>
</protein>
<dbReference type="EMBL" id="JAEUBG010001287">
    <property type="protein sequence ID" value="KAH3686626.1"/>
    <property type="molecule type" value="Genomic_DNA"/>
</dbReference>
<reference evidence="1" key="1">
    <citation type="journal article" date="2021" name="Open Biol.">
        <title>Shared evolutionary footprints suggest mitochondrial oxidative damage underlies multiple complex I losses in fungi.</title>
        <authorList>
            <person name="Schikora-Tamarit M.A."/>
            <person name="Marcet-Houben M."/>
            <person name="Nosek J."/>
            <person name="Gabaldon T."/>
        </authorList>
    </citation>
    <scope>NUCLEOTIDE SEQUENCE</scope>
    <source>
        <strain evidence="1">CBS2887</strain>
    </source>
</reference>
<comment type="caution">
    <text evidence="1">The sequence shown here is derived from an EMBL/GenBank/DDBJ whole genome shotgun (WGS) entry which is preliminary data.</text>
</comment>
<proteinExistence type="predicted"/>
<sequence>MMALILEQPTEPQTPKRTWILPSSKGNLGSKVDNWSFFNVMLGPGTLLLPTTGALLLLLMVLEEGGPLIGEADPLFKELDLAENPNGVSAILTEEVSLLILGSPVEALLLLDLTPP</sequence>
<evidence type="ECO:0000313" key="1">
    <source>
        <dbReference type="EMBL" id="KAH3686626.1"/>
    </source>
</evidence>
<reference evidence="1" key="2">
    <citation type="submission" date="2021-01" db="EMBL/GenBank/DDBJ databases">
        <authorList>
            <person name="Schikora-Tamarit M.A."/>
        </authorList>
    </citation>
    <scope>NUCLEOTIDE SEQUENCE</scope>
    <source>
        <strain evidence="1">CBS2887</strain>
    </source>
</reference>
<dbReference type="AlphaFoldDB" id="A0A9P8TPP5"/>
<dbReference type="Proteomes" id="UP000774326">
    <property type="component" value="Unassembled WGS sequence"/>
</dbReference>
<name>A0A9P8TPP5_WICPI</name>
<organism evidence="1 2">
    <name type="scientific">Wickerhamomyces pijperi</name>
    <name type="common">Yeast</name>
    <name type="synonym">Pichia pijperi</name>
    <dbReference type="NCBI Taxonomy" id="599730"/>
    <lineage>
        <taxon>Eukaryota</taxon>
        <taxon>Fungi</taxon>
        <taxon>Dikarya</taxon>
        <taxon>Ascomycota</taxon>
        <taxon>Saccharomycotina</taxon>
        <taxon>Saccharomycetes</taxon>
        <taxon>Phaffomycetales</taxon>
        <taxon>Wickerhamomycetaceae</taxon>
        <taxon>Wickerhamomyces</taxon>
    </lineage>
</organism>
<evidence type="ECO:0000313" key="2">
    <source>
        <dbReference type="Proteomes" id="UP000774326"/>
    </source>
</evidence>
<accession>A0A9P8TPP5</accession>
<gene>
    <name evidence="1" type="ORF">WICPIJ_002376</name>
</gene>